<evidence type="ECO:0000313" key="1">
    <source>
        <dbReference type="EMBL" id="MBK1667141.1"/>
    </source>
</evidence>
<accession>A0ABS1D9N8</accession>
<proteinExistence type="predicted"/>
<organism evidence="1 2">
    <name type="scientific">Rhodovibrio sodomensis</name>
    <dbReference type="NCBI Taxonomy" id="1088"/>
    <lineage>
        <taxon>Bacteria</taxon>
        <taxon>Pseudomonadati</taxon>
        <taxon>Pseudomonadota</taxon>
        <taxon>Alphaproteobacteria</taxon>
        <taxon>Rhodospirillales</taxon>
        <taxon>Rhodovibrionaceae</taxon>
        <taxon>Rhodovibrio</taxon>
    </lineage>
</organism>
<dbReference type="InterPro" id="IPR010263">
    <property type="entry name" value="T6SS_TssK"/>
</dbReference>
<keyword evidence="2" id="KW-1185">Reference proteome</keyword>
<name>A0ABS1D9N8_9PROT</name>
<reference evidence="1 2" key="1">
    <citation type="journal article" date="2020" name="Microorganisms">
        <title>Osmotic Adaptation and Compatible Solute Biosynthesis of Phototrophic Bacteria as Revealed from Genome Analyses.</title>
        <authorList>
            <person name="Imhoff J.F."/>
            <person name="Rahn T."/>
            <person name="Kunzel S."/>
            <person name="Keller A."/>
            <person name="Neulinger S.C."/>
        </authorList>
    </citation>
    <scope>NUCLEOTIDE SEQUENCE [LARGE SCALE GENOMIC DNA]</scope>
    <source>
        <strain evidence="1 2">DSM 9895</strain>
    </source>
</reference>
<dbReference type="RefSeq" id="WP_200339203.1">
    <property type="nucleotide sequence ID" value="NZ_NRRL01000004.1"/>
</dbReference>
<dbReference type="PANTHER" id="PTHR35566:SF1">
    <property type="entry name" value="TYPE VI SECRETION SYSTEM BASEPLATE COMPONENT TSSK1"/>
    <property type="match status" value="1"/>
</dbReference>
<dbReference type="PANTHER" id="PTHR35566">
    <property type="entry name" value="BLR3599 PROTEIN"/>
    <property type="match status" value="1"/>
</dbReference>
<evidence type="ECO:0000313" key="2">
    <source>
        <dbReference type="Proteomes" id="UP001296873"/>
    </source>
</evidence>
<dbReference type="EMBL" id="NRRL01000004">
    <property type="protein sequence ID" value="MBK1667141.1"/>
    <property type="molecule type" value="Genomic_DNA"/>
</dbReference>
<comment type="caution">
    <text evidence="1">The sequence shown here is derived from an EMBL/GenBank/DDBJ whole genome shotgun (WGS) entry which is preliminary data.</text>
</comment>
<protein>
    <submittedName>
        <fullName evidence="1">Type VI secretion system-associated protein</fullName>
    </submittedName>
</protein>
<sequence length="477" mass="51753">MADDSNRDVQAPPEPVQWYEGMLLSPQHFQQHARQQEALVAYRLDAVSRYAWGIREVSVDGEALKSGRVIVRQLEAVMPDGLTVQHPLPETRHHPLEITVAPGPDRPVTVYLSVPRYRSADAAPDSVAGRYRSVMGAAERDDNTGADEVPIPRLRPNLQLTHEDALEGTFVHLPLIRLSAEASEVAADPSFDPPRLSIAQSAALTRLVQELCEQMLGKAKALAAMGRSDQARNNAAIQRDTRDQVRAISSCLPTVRALIDAGAHPFEVYLELTRAQGAMTALTGQPPEELPLGYRHTDPMASFRALADALHRQLAAVSARYVVRRFHADPVSGSFYLRIPGSWLQAARAGTVPKLLVGARPNATATPEAVVTWMRNTRIATYERLDDLKRRRVLGAQRQLVQQPESYDLLPLAGTLVFEVTADPALVPADSVLVIAGVTAGELISEIELYVPAQVADDTAGVPAANGGGDAQPAPEP</sequence>
<dbReference type="Proteomes" id="UP001296873">
    <property type="component" value="Unassembled WGS sequence"/>
</dbReference>
<dbReference type="Pfam" id="PF05936">
    <property type="entry name" value="T6SS_VasE"/>
    <property type="match status" value="1"/>
</dbReference>
<gene>
    <name evidence="1" type="ORF">CKO28_03660</name>
</gene>
<dbReference type="NCBIfam" id="TIGR03353">
    <property type="entry name" value="VI_chp_4"/>
    <property type="match status" value="1"/>
</dbReference>